<organism evidence="1 2">
    <name type="scientific">Amycolatopsis nalaikhensis</name>
    <dbReference type="NCBI Taxonomy" id="715472"/>
    <lineage>
        <taxon>Bacteria</taxon>
        <taxon>Bacillati</taxon>
        <taxon>Actinomycetota</taxon>
        <taxon>Actinomycetes</taxon>
        <taxon>Pseudonocardiales</taxon>
        <taxon>Pseudonocardiaceae</taxon>
        <taxon>Amycolatopsis</taxon>
    </lineage>
</organism>
<accession>A0ABY8XF94</accession>
<protein>
    <submittedName>
        <fullName evidence="1">Uncharacterized protein</fullName>
    </submittedName>
</protein>
<evidence type="ECO:0000313" key="2">
    <source>
        <dbReference type="Proteomes" id="UP001227101"/>
    </source>
</evidence>
<evidence type="ECO:0000313" key="1">
    <source>
        <dbReference type="EMBL" id="WIV54293.1"/>
    </source>
</evidence>
<dbReference type="Proteomes" id="UP001227101">
    <property type="component" value="Chromosome"/>
</dbReference>
<dbReference type="RefSeq" id="WP_285450898.1">
    <property type="nucleotide sequence ID" value="NZ_CP127173.1"/>
</dbReference>
<reference evidence="1 2" key="1">
    <citation type="submission" date="2023-06" db="EMBL/GenBank/DDBJ databases">
        <authorList>
            <person name="Oyuntsetseg B."/>
            <person name="Kim S.B."/>
        </authorList>
    </citation>
    <scope>NUCLEOTIDE SEQUENCE [LARGE SCALE GENOMIC DNA]</scope>
    <source>
        <strain evidence="1 2">2-2</strain>
    </source>
</reference>
<sequence length="123" mass="13569">MDQSMQAVQKRFTTAAADFGTRLREAKDRLAEARRNVENPSSALQEYAAEQFRTGQAGPELRAIQQAVDNGTASWPDLMRGHGDPALVALVRGRGATIVEACRRIVDQHRGDPDTRTFTSTAW</sequence>
<dbReference type="EMBL" id="CP127173">
    <property type="protein sequence ID" value="WIV54293.1"/>
    <property type="molecule type" value="Genomic_DNA"/>
</dbReference>
<proteinExistence type="predicted"/>
<keyword evidence="2" id="KW-1185">Reference proteome</keyword>
<name>A0ABY8XF94_9PSEU</name>
<gene>
    <name evidence="1" type="ORF">QP939_36280</name>
</gene>